<feature type="region of interest" description="Disordered" evidence="8">
    <location>
        <begin position="1689"/>
        <end position="1723"/>
    </location>
</feature>
<keyword evidence="11" id="KW-1185">Reference proteome</keyword>
<feature type="compositionally biased region" description="Low complexity" evidence="8">
    <location>
        <begin position="650"/>
        <end position="682"/>
    </location>
</feature>
<evidence type="ECO:0000256" key="2">
    <source>
        <dbReference type="ARBA" id="ARBA00008891"/>
    </source>
</evidence>
<feature type="region of interest" description="Disordered" evidence="8">
    <location>
        <begin position="1946"/>
        <end position="1966"/>
    </location>
</feature>
<feature type="domain" description="Pectinesterase catalytic" evidence="9">
    <location>
        <begin position="699"/>
        <end position="969"/>
    </location>
</feature>
<evidence type="ECO:0000313" key="11">
    <source>
        <dbReference type="Proteomes" id="UP001146351"/>
    </source>
</evidence>
<feature type="region of interest" description="Disordered" evidence="8">
    <location>
        <begin position="377"/>
        <end position="704"/>
    </location>
</feature>
<feature type="compositionally biased region" description="Low complexity" evidence="8">
    <location>
        <begin position="989"/>
        <end position="1014"/>
    </location>
</feature>
<feature type="compositionally biased region" description="Gly residues" evidence="8">
    <location>
        <begin position="563"/>
        <end position="574"/>
    </location>
</feature>
<dbReference type="EMBL" id="JAPQKO010000005">
    <property type="protein sequence ID" value="KAJ5162498.1"/>
    <property type="molecule type" value="Genomic_DNA"/>
</dbReference>
<evidence type="ECO:0000256" key="3">
    <source>
        <dbReference type="ARBA" id="ARBA00013229"/>
    </source>
</evidence>
<dbReference type="GO" id="GO:0030599">
    <property type="term" value="F:pectinesterase activity"/>
    <property type="evidence" value="ECO:0007669"/>
    <property type="project" value="UniProtKB-EC"/>
</dbReference>
<feature type="compositionally biased region" description="Low complexity" evidence="8">
    <location>
        <begin position="520"/>
        <end position="533"/>
    </location>
</feature>
<dbReference type="GO" id="GO:0042545">
    <property type="term" value="P:cell wall modification"/>
    <property type="evidence" value="ECO:0007669"/>
    <property type="project" value="InterPro"/>
</dbReference>
<dbReference type="PANTHER" id="PTHR31321:SF58">
    <property type="entry name" value="METHYLESTERASE, PUTATIVE-RELATED"/>
    <property type="match status" value="1"/>
</dbReference>
<feature type="region of interest" description="Disordered" evidence="8">
    <location>
        <begin position="1345"/>
        <end position="1378"/>
    </location>
</feature>
<proteinExistence type="inferred from homology"/>
<evidence type="ECO:0000256" key="4">
    <source>
        <dbReference type="ARBA" id="ARBA00022801"/>
    </source>
</evidence>
<name>A0A9W9LM94_9EURO</name>
<protein>
    <recommendedName>
        <fullName evidence="3">pectinesterase</fullName>
        <ecNumber evidence="3">3.1.1.11</ecNumber>
    </recommendedName>
</protein>
<feature type="compositionally biased region" description="Low complexity" evidence="8">
    <location>
        <begin position="502"/>
        <end position="512"/>
    </location>
</feature>
<feature type="compositionally biased region" description="Gly residues" evidence="8">
    <location>
        <begin position="466"/>
        <end position="478"/>
    </location>
</feature>
<comment type="catalytic activity">
    <reaction evidence="6">
        <text>[(1-&gt;4)-alpha-D-galacturonosyl methyl ester](n) + n H2O = [(1-&gt;4)-alpha-D-galacturonosyl](n) + n methanol + n H(+)</text>
        <dbReference type="Rhea" id="RHEA:22380"/>
        <dbReference type="Rhea" id="RHEA-COMP:14570"/>
        <dbReference type="Rhea" id="RHEA-COMP:14573"/>
        <dbReference type="ChEBI" id="CHEBI:15377"/>
        <dbReference type="ChEBI" id="CHEBI:15378"/>
        <dbReference type="ChEBI" id="CHEBI:17790"/>
        <dbReference type="ChEBI" id="CHEBI:140522"/>
        <dbReference type="ChEBI" id="CHEBI:140523"/>
        <dbReference type="EC" id="3.1.1.11"/>
    </reaction>
</comment>
<evidence type="ECO:0000256" key="1">
    <source>
        <dbReference type="ARBA" id="ARBA00005184"/>
    </source>
</evidence>
<evidence type="ECO:0000259" key="9">
    <source>
        <dbReference type="Pfam" id="PF01095"/>
    </source>
</evidence>
<feature type="active site" evidence="7">
    <location>
        <position position="1190"/>
    </location>
</feature>
<dbReference type="Pfam" id="PF01095">
    <property type="entry name" value="Pectinesterase"/>
    <property type="match status" value="4"/>
</dbReference>
<sequence>MPAQIFRKTFETGPSRFCLSLQARMRSLPLGLIGLSAAARAASSICSTTVVITQTASASASPSSTTTITVATDGSGDFTKIGDAISQAQSDQIPTISVLEGTYPAVTVSETPAATILGETDSEYDYSRNKVVISNDGAALTIAADVDGLSFKNINFVNTASSGEAVSLQGTQNGFYSCQFISAGEVTISAERGLGVLANSYIAASGTIISGAADLFIFNTDIVPTADGTVIAYNEGTISDGTLYNSTIVFDQSSISSQAGDDIAKVYLAAASGPGSVVVFRSSSLGSLIAATGVRIDDTTQDDRNLYGEYDNTGAGAYADNADIRLPYVTLLGSSGLSPYTLRAVLANGSPDYATSDTSWIDPGVRAAIESADVVSPATTGLGDGEDGNGPGDGKDGADTGSASGPGSGDGDDDNNSGDGTGSGSATGDGSISSENDSDGSSGSGSGSSGDDASGSSGSGDESSGSGTGSSGDGGSGSSGDSSSGNGDGSSGTSSGSGNGSGDDASGLSGSSTGSGSGTSSGDDSSSGTSSGDNAGGASGNQSGSSGSDTTGGSSGDNASGSSGDGSSGNGDGSSGTSSGDDASGSSGNGDGSSGSGSGSSGDGSSGNGDGSSGTSSGTGSGSSGSSSGSGNGSSDDTSGSSGDGDGSESGDSSSENGSGSSGDDNSSSGSGSDDTSTPGNDSGDGGDASGSSPYIVSTEPSKDEFDSVTSALAALPDDGKPYTIYIKAGKYKDQITIARKGKVTIRGQTSFTNDFTRNAVTIDKDGTLTAIYNVDFKNQNADAASTTGSVADFQGRVAVYGCSFIGFQKTLLAHKGTQVFSNSYIEGSADFISGSSTAFFHQTYIAVNTAGGSIAAQSRSSAKASGGFVIDSSIVTLTDSYDGSESTYLGRPMSEYSLVAYMSSYLGKPINPAGWSVWSKSSPRTGHVSFYEYGNIGPGSWSSDRAFFAKELSKSQVKEYALSNWIGGTSWLDMKTYDLAPSYDVTDPTPVTPASGSATSPSSASATWAHPSSGTTPPAGAITVSISGKDGSYRNLTSALNSLPSDDTTQIIFIFSGSYEEQVPTIDRDGAVMIIGHTEEDPGRGYTDNKVTITLSRGLPLPASSGHTDSETATLSTASGKIALYNINVVNTANLDGLESSYATVAGSIFGSHVAFYGCSFFGWQETLLVGSDGGYQYYESSYIEGAIDIISGPATVYFKGCTIGAKKAKSAFTAQSRESSKAGGYIFDQCYFGAAYFTQADLTQAVYLGRPLSEYALVVVKNSYLANVIEPSGWESRPRDDPRTGHVLFGEYKNIGPGNWENNKDIREAVGFGTLLQSDEYSLEKVMNSTDWIDLTYYDSITTPKDGPGSSPADSNGSSPSPSTGSSNSTTPPPGAYVVSKTSIEDTATFISIQDVFDVLTSPDETSVIFIYPGTYEEQFAVDAPGRVIFIGYSESVNDFSANRVTIKHSGGGDIDSDQSISNDATVYATGGQFDAININFVNSNDGEDTALVGFAVKSSTHAGLYGCQVRGGQDALLVNGYIFASNTYIEGGKDLIIGSGAGYFLNSTISPNEDDVSLTADKRETDSEAAGLVFDQSTITPAPGAGSLSKISLGRPWNSLARVAYVNSYLGSLVKPDGWDQWSSSSPRTGDVLFGEYGNSGPGSDTSDRAEFASHIDNSSVAQFEIDSFFDDTAWIDFSRVAATPFRAGGSTPTTAPSSSSATASSGSETSTTTVQPTTTVTKTVPGTSWVKTIKSITTIFTTSTAAPSTITSTEYVTTTSIKTANVKTSNVTSTVTRTVAGGGTTTHVQPTTSTSKTTSTKTKTESMATTLSCIPARMAKHALKSHFRGAYTSATDSTATDFVTAVPTRTSGRNIKARSAMEEAPPAVASTRTITAPGTTTSCENRYQDGEAPASRYYCDLYQNQDHQGYLDACRDHFDQDEDHHLYSKCLGDRDFCQHLDQDPDGHDDGDDHKNRDYHGEGSYDMRSLISHRRYFFFL</sequence>
<dbReference type="EC" id="3.1.1.11" evidence="3"/>
<accession>A0A9W9LM94</accession>
<dbReference type="PANTHER" id="PTHR31321">
    <property type="entry name" value="ACYL-COA THIOESTER HYDROLASE YBHC-RELATED"/>
    <property type="match status" value="1"/>
</dbReference>
<reference evidence="10" key="2">
    <citation type="journal article" date="2023" name="IMA Fungus">
        <title>Comparative genomic study of the Penicillium genus elucidates a diverse pangenome and 15 lateral gene transfer events.</title>
        <authorList>
            <person name="Petersen C."/>
            <person name="Sorensen T."/>
            <person name="Nielsen M.R."/>
            <person name="Sondergaard T.E."/>
            <person name="Sorensen J.L."/>
            <person name="Fitzpatrick D.A."/>
            <person name="Frisvad J.C."/>
            <person name="Nielsen K.L."/>
        </authorList>
    </citation>
    <scope>NUCLEOTIDE SEQUENCE</scope>
    <source>
        <strain evidence="10">IBT 21917</strain>
    </source>
</reference>
<gene>
    <name evidence="10" type="ORF">N7492_007890</name>
</gene>
<evidence type="ECO:0000256" key="6">
    <source>
        <dbReference type="ARBA" id="ARBA00047928"/>
    </source>
</evidence>
<comment type="caution">
    <text evidence="10">The sequence shown here is derived from an EMBL/GenBank/DDBJ whole genome shotgun (WGS) entry which is preliminary data.</text>
</comment>
<dbReference type="InterPro" id="IPR011050">
    <property type="entry name" value="Pectin_lyase_fold/virulence"/>
</dbReference>
<feature type="compositionally biased region" description="Low complexity" evidence="8">
    <location>
        <begin position="449"/>
        <end position="465"/>
    </location>
</feature>
<dbReference type="Proteomes" id="UP001146351">
    <property type="component" value="Unassembled WGS sequence"/>
</dbReference>
<feature type="domain" description="Pectinesterase catalytic" evidence="9">
    <location>
        <begin position="1388"/>
        <end position="1673"/>
    </location>
</feature>
<dbReference type="OrthoDB" id="1546079at2759"/>
<feature type="compositionally biased region" description="Low complexity" evidence="8">
    <location>
        <begin position="575"/>
        <end position="586"/>
    </location>
</feature>
<feature type="region of interest" description="Disordered" evidence="8">
    <location>
        <begin position="989"/>
        <end position="1021"/>
    </location>
</feature>
<dbReference type="GO" id="GO:0045490">
    <property type="term" value="P:pectin catabolic process"/>
    <property type="evidence" value="ECO:0007669"/>
    <property type="project" value="TreeGrafter"/>
</dbReference>
<dbReference type="InterPro" id="IPR012334">
    <property type="entry name" value="Pectin_lyas_fold"/>
</dbReference>
<evidence type="ECO:0000256" key="5">
    <source>
        <dbReference type="ARBA" id="ARBA00023085"/>
    </source>
</evidence>
<reference evidence="10" key="1">
    <citation type="submission" date="2022-11" db="EMBL/GenBank/DDBJ databases">
        <authorList>
            <person name="Petersen C."/>
        </authorList>
    </citation>
    <scope>NUCLEOTIDE SEQUENCE</scope>
    <source>
        <strain evidence="10">IBT 21917</strain>
    </source>
</reference>
<feature type="compositionally biased region" description="Low complexity" evidence="8">
    <location>
        <begin position="428"/>
        <end position="441"/>
    </location>
</feature>
<dbReference type="PROSITE" id="PS00503">
    <property type="entry name" value="PECTINESTERASE_2"/>
    <property type="match status" value="1"/>
</dbReference>
<organism evidence="10 11">
    <name type="scientific">Penicillium capsulatum</name>
    <dbReference type="NCBI Taxonomy" id="69766"/>
    <lineage>
        <taxon>Eukaryota</taxon>
        <taxon>Fungi</taxon>
        <taxon>Dikarya</taxon>
        <taxon>Ascomycota</taxon>
        <taxon>Pezizomycotina</taxon>
        <taxon>Eurotiomycetes</taxon>
        <taxon>Eurotiomycetidae</taxon>
        <taxon>Eurotiales</taxon>
        <taxon>Aspergillaceae</taxon>
        <taxon>Penicillium</taxon>
    </lineage>
</organism>
<evidence type="ECO:0000313" key="10">
    <source>
        <dbReference type="EMBL" id="KAJ5162498.1"/>
    </source>
</evidence>
<comment type="pathway">
    <text evidence="1">Glycan metabolism; pectin degradation; 2-dehydro-3-deoxy-D-gluconate from pectin: step 1/5.</text>
</comment>
<keyword evidence="4" id="KW-0378">Hydrolase</keyword>
<dbReference type="InterPro" id="IPR000070">
    <property type="entry name" value="Pectinesterase_cat"/>
</dbReference>
<feature type="compositionally biased region" description="Gly residues" evidence="8">
    <location>
        <begin position="587"/>
        <end position="632"/>
    </location>
</feature>
<feature type="compositionally biased region" description="Low complexity" evidence="8">
    <location>
        <begin position="1348"/>
        <end position="1372"/>
    </location>
</feature>
<evidence type="ECO:0000256" key="7">
    <source>
        <dbReference type="PROSITE-ProRule" id="PRU10040"/>
    </source>
</evidence>
<dbReference type="Gene3D" id="2.160.20.10">
    <property type="entry name" value="Single-stranded right-handed beta-helix, Pectin lyase-like"/>
    <property type="match status" value="4"/>
</dbReference>
<feature type="domain" description="Pectinesterase catalytic" evidence="9">
    <location>
        <begin position="1024"/>
        <end position="1303"/>
    </location>
</feature>
<keyword evidence="5" id="KW-0063">Aspartyl esterase</keyword>
<feature type="compositionally biased region" description="Low complexity" evidence="8">
    <location>
        <begin position="540"/>
        <end position="562"/>
    </location>
</feature>
<dbReference type="InterPro" id="IPR033131">
    <property type="entry name" value="Pectinesterase_Asp_AS"/>
</dbReference>
<evidence type="ECO:0000256" key="8">
    <source>
        <dbReference type="SAM" id="MobiDB-lite"/>
    </source>
</evidence>
<feature type="region of interest" description="Disordered" evidence="8">
    <location>
        <begin position="1784"/>
        <end position="1806"/>
    </location>
</feature>
<feature type="domain" description="Pectinesterase catalytic" evidence="9">
    <location>
        <begin position="68"/>
        <end position="319"/>
    </location>
</feature>
<comment type="similarity">
    <text evidence="2">Belongs to the pectinesterase family.</text>
</comment>
<dbReference type="SUPFAM" id="SSF51126">
    <property type="entry name" value="Pectin lyase-like"/>
    <property type="match status" value="4"/>
</dbReference>
<feature type="compositionally biased region" description="Gly residues" evidence="8">
    <location>
        <begin position="486"/>
        <end position="501"/>
    </location>
</feature>
<feature type="compositionally biased region" description="Low complexity" evidence="8">
    <location>
        <begin position="1691"/>
        <end position="1723"/>
    </location>
</feature>